<organism evidence="2 3">
    <name type="scientific">Mucilaginibacter oryzae</name>
    <dbReference type="NCBI Taxonomy" id="468058"/>
    <lineage>
        <taxon>Bacteria</taxon>
        <taxon>Pseudomonadati</taxon>
        <taxon>Bacteroidota</taxon>
        <taxon>Sphingobacteriia</taxon>
        <taxon>Sphingobacteriales</taxon>
        <taxon>Sphingobacteriaceae</taxon>
        <taxon>Mucilaginibacter</taxon>
    </lineage>
</organism>
<dbReference type="InterPro" id="IPR038729">
    <property type="entry name" value="Rad50/SbcC_AAA"/>
</dbReference>
<sequence>MICDQDSAIEVVRNTIELSTEGSKNIVLVGGKNGYGKTNFLMSLVWCLYGDDIAKIDENFKREIHKEGNYSRFLKSSLNWDAANSGVEEFSVEIEFSKVELPDAKDIKSDDNYKCKLIRTFNTGTSSEDFNILVENINPNLFLETDHKKVFVNDYLIPIEAAKFVFFDAEKIASWAELSTKDEGSVLNDALGKILGLDIYEALIGDLESYTDGLRKDSATSTVKQQITTTEKGIELNAEKISFLEDEILKRETAIIELKGKIIEYESFLISQGKRVLSVDDLEYITRM</sequence>
<dbReference type="GO" id="GO:0006302">
    <property type="term" value="P:double-strand break repair"/>
    <property type="evidence" value="ECO:0007669"/>
    <property type="project" value="InterPro"/>
</dbReference>
<dbReference type="InterPro" id="IPR027417">
    <property type="entry name" value="P-loop_NTPase"/>
</dbReference>
<gene>
    <name evidence="2" type="ORF">LX99_02869</name>
</gene>
<dbReference type="Pfam" id="PF13476">
    <property type="entry name" value="AAA_23"/>
    <property type="match status" value="1"/>
</dbReference>
<protein>
    <submittedName>
        <fullName evidence="2">DNA sulfur modification protein DndD</fullName>
    </submittedName>
</protein>
<feature type="domain" description="Rad50/SbcC-type AAA" evidence="1">
    <location>
        <begin position="15"/>
        <end position="236"/>
    </location>
</feature>
<dbReference type="RefSeq" id="WP_146203127.1">
    <property type="nucleotide sequence ID" value="NZ_QGHA01000005.1"/>
</dbReference>
<dbReference type="SUPFAM" id="SSF52540">
    <property type="entry name" value="P-loop containing nucleoside triphosphate hydrolases"/>
    <property type="match status" value="1"/>
</dbReference>
<dbReference type="EMBL" id="QGHA01000005">
    <property type="protein sequence ID" value="PWK77059.1"/>
    <property type="molecule type" value="Genomic_DNA"/>
</dbReference>
<dbReference type="AlphaFoldDB" id="A0A316H7D4"/>
<dbReference type="Gene3D" id="3.40.50.300">
    <property type="entry name" value="P-loop containing nucleotide triphosphate hydrolases"/>
    <property type="match status" value="1"/>
</dbReference>
<name>A0A316H7D4_9SPHI</name>
<evidence type="ECO:0000313" key="2">
    <source>
        <dbReference type="EMBL" id="PWK77059.1"/>
    </source>
</evidence>
<dbReference type="GO" id="GO:0016887">
    <property type="term" value="F:ATP hydrolysis activity"/>
    <property type="evidence" value="ECO:0007669"/>
    <property type="project" value="InterPro"/>
</dbReference>
<keyword evidence="3" id="KW-1185">Reference proteome</keyword>
<proteinExistence type="predicted"/>
<dbReference type="Proteomes" id="UP000245678">
    <property type="component" value="Unassembled WGS sequence"/>
</dbReference>
<evidence type="ECO:0000259" key="1">
    <source>
        <dbReference type="Pfam" id="PF13476"/>
    </source>
</evidence>
<accession>A0A316H7D4</accession>
<reference evidence="2 3" key="1">
    <citation type="submission" date="2018-05" db="EMBL/GenBank/DDBJ databases">
        <title>Genomic Encyclopedia of Archaeal and Bacterial Type Strains, Phase II (KMG-II): from individual species to whole genera.</title>
        <authorList>
            <person name="Goeker M."/>
        </authorList>
    </citation>
    <scope>NUCLEOTIDE SEQUENCE [LARGE SCALE GENOMIC DNA]</scope>
    <source>
        <strain evidence="2 3">DSM 19975</strain>
    </source>
</reference>
<evidence type="ECO:0000313" key="3">
    <source>
        <dbReference type="Proteomes" id="UP000245678"/>
    </source>
</evidence>
<comment type="caution">
    <text evidence="2">The sequence shown here is derived from an EMBL/GenBank/DDBJ whole genome shotgun (WGS) entry which is preliminary data.</text>
</comment>